<feature type="non-terminal residue" evidence="3">
    <location>
        <position position="1"/>
    </location>
</feature>
<dbReference type="Proteomes" id="UP000827092">
    <property type="component" value="Unassembled WGS sequence"/>
</dbReference>
<reference evidence="3 4" key="1">
    <citation type="journal article" date="2022" name="Nat. Ecol. Evol.">
        <title>A masculinizing supergene underlies an exaggerated male reproductive morph in a spider.</title>
        <authorList>
            <person name="Hendrickx F."/>
            <person name="De Corte Z."/>
            <person name="Sonet G."/>
            <person name="Van Belleghem S.M."/>
            <person name="Kostlbacher S."/>
            <person name="Vangestel C."/>
        </authorList>
    </citation>
    <scope>NUCLEOTIDE SEQUENCE [LARGE SCALE GENOMIC DNA]</scope>
    <source>
        <strain evidence="3">W744_W776</strain>
    </source>
</reference>
<dbReference type="SUPFAM" id="SSF49599">
    <property type="entry name" value="TRAF domain-like"/>
    <property type="match status" value="1"/>
</dbReference>
<sequence>SFYADKGNYIKVRRNSHKFAFFDLKDQNKPKLSSLNISNSKILKKMEVETKNSSMFIFTWSIYDFRHCEPLDHLKSPEFEVEFLSDSKFHLELYPKGNVPGFSSIYLRQEKESPSFFFNILVLKKYEDFKTPKENEMSIFLAPSYGYDRFYRIRNLKSYLMAVHGTLTVYCCILKKDTDIPMTVQCSGDTEIKVTKLLYTWVLKDVLTSNNLFFSNINRTVKIPNFSSEIPSFEIRFFVKPDSDDRFIHFAIESLVESRTFYLMYNIALLDSNGSKAHSVNGQSLFEKSTTKEIVEFAFLSMPKLLLDKQLYLHNGELTLQCEFSICTNDVENHIETIEYGSTKDLHLESEKEPEPFTSETDHWDQNTLQLYEEGKYSDFIIRSASRDFPVHKAILSAQSEVFSHAFEQDIKNQNTGVSSLHCKVMTRSCDCELKDCYSPKLNKSKLSVSKLGCSKFYLELYPQTKESLGWYIYLHRLGGSQGFFYNITVRNLEGIFVKLSDKEMKLFFGIGDCVFSEELDSYLLSDELTVRCCILKQDTELPMTVWCHAHTEIKVTDLIYTWRLEDFVTSTNLFESNMKVTGIPNPYSEISIRIIDKQTLLTILKIHNFDYYSIDSDDVIYFSIGKIKKPDKTFCLAYNVALLDSNHSVAHSVKGKSFFIKHRAMPLLHFPFLSKRKLLLNKELYLPNGSLTVQCKFSISANDVKSCIKSVEFGIAEDLHFKAFESRKRKCSTSCGMDLWEQNKQKLCTDGKFSDFIICSANQDFPVHKAILGAQSEVFSAMFEHDMKEKNTGVVKIDDLEDDTISKLLAYVYTKRLTELDFSSAQKLYFAADRYRIAGLKVMCSESLKERVDSSNVCYVAVLADTHQDQELKSHVQDYISAHACEIIDSEAWKNIMETHPRVTSEIMQKMLFRSRISHSSSPHTTPDLSYPYTLHHSLFYISSLILTTDTIHLTLVPPLQLFLTYASYIRLPLLPFILSRPPLPSLSSPDHPSPPHTSLLLLFLLPLLRPTLLLPPSLRQLPHSLSSLPSYDNRYTLAYKDSYPFSESHHPYLSSSCHKLLS</sequence>
<dbReference type="InterPro" id="IPR002083">
    <property type="entry name" value="MATH/TRAF_dom"/>
</dbReference>
<dbReference type="PROSITE" id="PS50097">
    <property type="entry name" value="BTB"/>
    <property type="match status" value="2"/>
</dbReference>
<proteinExistence type="predicted"/>
<evidence type="ECO:0000313" key="4">
    <source>
        <dbReference type="Proteomes" id="UP000827092"/>
    </source>
</evidence>
<dbReference type="SUPFAM" id="SSF54695">
    <property type="entry name" value="POZ domain"/>
    <property type="match status" value="2"/>
</dbReference>
<dbReference type="PROSITE" id="PS50144">
    <property type="entry name" value="MATH"/>
    <property type="match status" value="1"/>
</dbReference>
<dbReference type="GO" id="GO:0030163">
    <property type="term" value="P:protein catabolic process"/>
    <property type="evidence" value="ECO:0007669"/>
    <property type="project" value="UniProtKB-ARBA"/>
</dbReference>
<dbReference type="InterPro" id="IPR011333">
    <property type="entry name" value="SKP1/BTB/POZ_sf"/>
</dbReference>
<evidence type="ECO:0000313" key="3">
    <source>
        <dbReference type="EMBL" id="KAG8175017.1"/>
    </source>
</evidence>
<dbReference type="InterPro" id="IPR008974">
    <property type="entry name" value="TRAF-like"/>
</dbReference>
<protein>
    <submittedName>
        <fullName evidence="3">Uncharacterized protein</fullName>
    </submittedName>
</protein>
<keyword evidence="4" id="KW-1185">Reference proteome</keyword>
<dbReference type="Gene3D" id="2.60.210.10">
    <property type="entry name" value="Apoptosis, Tumor Necrosis Factor Receptor Associated Protein 2, Chain A"/>
    <property type="match status" value="1"/>
</dbReference>
<feature type="domain" description="BTB" evidence="1">
    <location>
        <begin position="755"/>
        <end position="822"/>
    </location>
</feature>
<evidence type="ECO:0000259" key="1">
    <source>
        <dbReference type="PROSITE" id="PS50097"/>
    </source>
</evidence>
<name>A0AAV6TSI0_9ARAC</name>
<dbReference type="CDD" id="cd00121">
    <property type="entry name" value="MATH"/>
    <property type="match status" value="1"/>
</dbReference>
<dbReference type="EMBL" id="JAFNEN010001094">
    <property type="protein sequence ID" value="KAG8175017.1"/>
    <property type="molecule type" value="Genomic_DNA"/>
</dbReference>
<feature type="domain" description="BTB" evidence="1">
    <location>
        <begin position="378"/>
        <end position="446"/>
    </location>
</feature>
<dbReference type="Pfam" id="PF00651">
    <property type="entry name" value="BTB"/>
    <property type="match status" value="2"/>
</dbReference>
<accession>A0AAV6TSI0</accession>
<dbReference type="SMART" id="SM00225">
    <property type="entry name" value="BTB"/>
    <property type="match status" value="1"/>
</dbReference>
<dbReference type="Gene3D" id="3.30.710.10">
    <property type="entry name" value="Potassium Channel Kv1.1, Chain A"/>
    <property type="match status" value="2"/>
</dbReference>
<dbReference type="InterPro" id="IPR000210">
    <property type="entry name" value="BTB/POZ_dom"/>
</dbReference>
<dbReference type="Gene3D" id="1.25.40.420">
    <property type="match status" value="1"/>
</dbReference>
<organism evidence="3 4">
    <name type="scientific">Oedothorax gibbosus</name>
    <dbReference type="NCBI Taxonomy" id="931172"/>
    <lineage>
        <taxon>Eukaryota</taxon>
        <taxon>Metazoa</taxon>
        <taxon>Ecdysozoa</taxon>
        <taxon>Arthropoda</taxon>
        <taxon>Chelicerata</taxon>
        <taxon>Arachnida</taxon>
        <taxon>Araneae</taxon>
        <taxon>Araneomorphae</taxon>
        <taxon>Entelegynae</taxon>
        <taxon>Araneoidea</taxon>
        <taxon>Linyphiidae</taxon>
        <taxon>Erigoninae</taxon>
        <taxon>Oedothorax</taxon>
    </lineage>
</organism>
<dbReference type="PANTHER" id="PTHR24413">
    <property type="entry name" value="SPECKLE-TYPE POZ PROTEIN"/>
    <property type="match status" value="1"/>
</dbReference>
<feature type="domain" description="MATH" evidence="2">
    <location>
        <begin position="55"/>
        <end position="173"/>
    </location>
</feature>
<gene>
    <name evidence="3" type="ORF">JTE90_001346</name>
</gene>
<comment type="caution">
    <text evidence="3">The sequence shown here is derived from an EMBL/GenBank/DDBJ whole genome shotgun (WGS) entry which is preliminary data.</text>
</comment>
<evidence type="ECO:0000259" key="2">
    <source>
        <dbReference type="PROSITE" id="PS50144"/>
    </source>
</evidence>
<dbReference type="AlphaFoldDB" id="A0AAV6TSI0"/>